<keyword evidence="2" id="KW-1185">Reference proteome</keyword>
<dbReference type="EMBL" id="CP042831">
    <property type="protein sequence ID" value="QEE49158.1"/>
    <property type="molecule type" value="Genomic_DNA"/>
</dbReference>
<evidence type="ECO:0000313" key="1">
    <source>
        <dbReference type="EMBL" id="QEE49158.1"/>
    </source>
</evidence>
<sequence>MPDIIKNKKLTITVEYCNEGGSPNYEIYTSAIINRGGEIKEYSSKDGFVEKDGESVSIFFLANKAKRDFYINLLQNKYGEIENVVFLTGAGSSVNVGVHNKGLTMAGLWSLLDTEHKDCLAKLITETGHDSAIHDLEALLSLAGMKNIVEKGTLNTEIDTVKSFIADKCSLELPATASHREFLRKITLRPQKFPRVKLFTSNYDTLFEQAAREEMLTIMDGFTFSNPREFNGKYYDYDIIETRHNRQDKRDNIISRLFYLFKMHGSLNWENKSGRIIQSDENSIPVQNRVMIFPQDSKFEHSYEQPYFEMMARFQQALRTENTLLITIGFSFYDKHISSVILESLKQNPSLNLLTFTYPFLINYDKDSQKELYNIASLQSRVSLIVDSFDDFVSAYPENHAHKRFDLLTELNENLRKLNTDNDA</sequence>
<dbReference type="OrthoDB" id="9808492at2"/>
<dbReference type="Pfam" id="PF13289">
    <property type="entry name" value="SIR2_2"/>
    <property type="match status" value="1"/>
</dbReference>
<dbReference type="AlphaFoldDB" id="A0A5B9FU49"/>
<name>A0A5B9FU49_9FLAO</name>
<gene>
    <name evidence="1" type="ORF">FUA48_06060</name>
</gene>
<accession>A0A5B9FU49</accession>
<dbReference type="KEGG" id="fak:FUA48_06060"/>
<dbReference type="InterPro" id="IPR029035">
    <property type="entry name" value="DHS-like_NAD/FAD-binding_dom"/>
</dbReference>
<organism evidence="1 2">
    <name type="scientific">Flavobacterium alkalisoli</name>
    <dbReference type="NCBI Taxonomy" id="2602769"/>
    <lineage>
        <taxon>Bacteria</taxon>
        <taxon>Pseudomonadati</taxon>
        <taxon>Bacteroidota</taxon>
        <taxon>Flavobacteriia</taxon>
        <taxon>Flavobacteriales</taxon>
        <taxon>Flavobacteriaceae</taxon>
        <taxon>Flavobacterium</taxon>
    </lineage>
</organism>
<dbReference type="SUPFAM" id="SSF52467">
    <property type="entry name" value="DHS-like NAD/FAD-binding domain"/>
    <property type="match status" value="1"/>
</dbReference>
<protein>
    <submittedName>
        <fullName evidence="1">SIR2 family protein</fullName>
    </submittedName>
</protein>
<reference evidence="1 2" key="1">
    <citation type="submission" date="2019-08" db="EMBL/GenBank/DDBJ databases">
        <title>Flavobacterium alkalisoli sp. nov., isolated from rhizosphere soil of Suaeda salsa.</title>
        <authorList>
            <person name="Sun J.-Q."/>
            <person name="Xu L."/>
        </authorList>
    </citation>
    <scope>NUCLEOTIDE SEQUENCE [LARGE SCALE GENOMIC DNA]</scope>
    <source>
        <strain evidence="1 2">XS-5</strain>
    </source>
</reference>
<dbReference type="Proteomes" id="UP000321222">
    <property type="component" value="Chromosome"/>
</dbReference>
<evidence type="ECO:0000313" key="2">
    <source>
        <dbReference type="Proteomes" id="UP000321222"/>
    </source>
</evidence>
<dbReference type="RefSeq" id="WP_147582713.1">
    <property type="nucleotide sequence ID" value="NZ_CP042831.1"/>
</dbReference>
<proteinExistence type="predicted"/>